<evidence type="ECO:0000313" key="1">
    <source>
        <dbReference type="EMBL" id="JAD62615.1"/>
    </source>
</evidence>
<protein>
    <submittedName>
        <fullName evidence="1">Uncharacterized protein</fullName>
    </submittedName>
</protein>
<dbReference type="AlphaFoldDB" id="A0A0A9BN43"/>
<accession>A0A0A9BN43</accession>
<organism evidence="1">
    <name type="scientific">Arundo donax</name>
    <name type="common">Giant reed</name>
    <name type="synonym">Donax arundinaceus</name>
    <dbReference type="NCBI Taxonomy" id="35708"/>
    <lineage>
        <taxon>Eukaryota</taxon>
        <taxon>Viridiplantae</taxon>
        <taxon>Streptophyta</taxon>
        <taxon>Embryophyta</taxon>
        <taxon>Tracheophyta</taxon>
        <taxon>Spermatophyta</taxon>
        <taxon>Magnoliopsida</taxon>
        <taxon>Liliopsida</taxon>
        <taxon>Poales</taxon>
        <taxon>Poaceae</taxon>
        <taxon>PACMAD clade</taxon>
        <taxon>Arundinoideae</taxon>
        <taxon>Arundineae</taxon>
        <taxon>Arundo</taxon>
    </lineage>
</organism>
<sequence length="31" mass="3364">MDHSGYQGSHIGIQGLKSCEAEPFHYLVTGT</sequence>
<proteinExistence type="predicted"/>
<name>A0A0A9BN43_ARUDO</name>
<reference evidence="1" key="1">
    <citation type="submission" date="2014-09" db="EMBL/GenBank/DDBJ databases">
        <authorList>
            <person name="Magalhaes I.L.F."/>
            <person name="Oliveira U."/>
            <person name="Santos F.R."/>
            <person name="Vidigal T.H.D.A."/>
            <person name="Brescovit A.D."/>
            <person name="Santos A.J."/>
        </authorList>
    </citation>
    <scope>NUCLEOTIDE SEQUENCE</scope>
    <source>
        <tissue evidence="1">Shoot tissue taken approximately 20 cm above the soil surface</tissue>
    </source>
</reference>
<dbReference type="EMBL" id="GBRH01235280">
    <property type="protein sequence ID" value="JAD62615.1"/>
    <property type="molecule type" value="Transcribed_RNA"/>
</dbReference>
<reference evidence="1" key="2">
    <citation type="journal article" date="2015" name="Data Brief">
        <title>Shoot transcriptome of the giant reed, Arundo donax.</title>
        <authorList>
            <person name="Barrero R.A."/>
            <person name="Guerrero F.D."/>
            <person name="Moolhuijzen P."/>
            <person name="Goolsby J.A."/>
            <person name="Tidwell J."/>
            <person name="Bellgard S.E."/>
            <person name="Bellgard M.I."/>
        </authorList>
    </citation>
    <scope>NUCLEOTIDE SEQUENCE</scope>
    <source>
        <tissue evidence="1">Shoot tissue taken approximately 20 cm above the soil surface</tissue>
    </source>
</reference>